<dbReference type="Gene3D" id="3.10.450.50">
    <property type="match status" value="1"/>
</dbReference>
<evidence type="ECO:0000313" key="4">
    <source>
        <dbReference type="Proteomes" id="UP000268652"/>
    </source>
</evidence>
<feature type="compositionally biased region" description="Pro residues" evidence="1">
    <location>
        <begin position="150"/>
        <end position="160"/>
    </location>
</feature>
<proteinExistence type="predicted"/>
<gene>
    <name evidence="3" type="ORF">D7318_09240</name>
    <name evidence="2" type="ORF">D7319_27080</name>
</gene>
<comment type="caution">
    <text evidence="2">The sequence shown here is derived from an EMBL/GenBank/DDBJ whole genome shotgun (WGS) entry which is preliminary data.</text>
</comment>
<feature type="region of interest" description="Disordered" evidence="1">
    <location>
        <begin position="123"/>
        <end position="165"/>
    </location>
</feature>
<protein>
    <submittedName>
        <fullName evidence="2">Nuclear transport factor 2 family protein</fullName>
    </submittedName>
</protein>
<dbReference type="OrthoDB" id="1256785at2"/>
<evidence type="ECO:0000313" key="5">
    <source>
        <dbReference type="Proteomes" id="UP000275024"/>
    </source>
</evidence>
<dbReference type="Proteomes" id="UP000275024">
    <property type="component" value="Unassembled WGS sequence"/>
</dbReference>
<dbReference type="Proteomes" id="UP000268652">
    <property type="component" value="Unassembled WGS sequence"/>
</dbReference>
<sequence>MSTAHRPTAAEDFAGYLRAYNADVVDGSEPVDEVWDRYHVPEGAHEVNGRAFDRAKTLKGLAARRKLGAPFELHLHEVVVEGRRAAARYTLSTPMIWRVTTATEVAAFAEMAEDGRVARSSAFSASRPGWESADASLPADSGFRAEPGSAPAPPPAPGVEPTPAQDPAHYLRAYYAAGYDPDVPVAEAHDRFHTFDAVHRVGGRTMQRSGVLRSLEDARGRGHTYPVEVHETLREGNRFAARYATSRGGNAARRQGVFAFGEFAPDGRVSAVRFLLEPGHGAR</sequence>
<name>A0A3A9W6G3_9ACTN</name>
<reference evidence="4 5" key="1">
    <citation type="submission" date="2018-09" db="EMBL/GenBank/DDBJ databases">
        <title>Streptomyces sp. nov. DS1-2, an endophytic actinomycete isolated from roots of Dendrobium scabrilingue.</title>
        <authorList>
            <person name="Kuncharoen N."/>
            <person name="Kudo T."/>
            <person name="Ohkuma M."/>
            <person name="Yuki M."/>
            <person name="Tanasupawat S."/>
        </authorList>
    </citation>
    <scope>NUCLEOTIDE SEQUENCE [LARGE SCALE GENOMIC DNA]</scope>
    <source>
        <strain evidence="2 5">AZ1-7</strain>
        <strain evidence="3 4">DS1-2</strain>
    </source>
</reference>
<dbReference type="RefSeq" id="WP_120696378.1">
    <property type="nucleotide sequence ID" value="NZ_RBDX01000031.1"/>
</dbReference>
<dbReference type="EMBL" id="RBDY01000004">
    <property type="protein sequence ID" value="RKN25374.1"/>
    <property type="molecule type" value="Genomic_DNA"/>
</dbReference>
<dbReference type="AlphaFoldDB" id="A0A3A9W6G3"/>
<evidence type="ECO:0000313" key="3">
    <source>
        <dbReference type="EMBL" id="RKN25374.1"/>
    </source>
</evidence>
<organism evidence="2 5">
    <name type="scientific">Streptomyces radicis</name>
    <dbReference type="NCBI Taxonomy" id="1750517"/>
    <lineage>
        <taxon>Bacteria</taxon>
        <taxon>Bacillati</taxon>
        <taxon>Actinomycetota</taxon>
        <taxon>Actinomycetes</taxon>
        <taxon>Kitasatosporales</taxon>
        <taxon>Streptomycetaceae</taxon>
        <taxon>Streptomyces</taxon>
    </lineage>
</organism>
<dbReference type="EMBL" id="RBDX01000031">
    <property type="protein sequence ID" value="RKN04864.1"/>
    <property type="molecule type" value="Genomic_DNA"/>
</dbReference>
<accession>A0A3A9W6G3</accession>
<evidence type="ECO:0000256" key="1">
    <source>
        <dbReference type="SAM" id="MobiDB-lite"/>
    </source>
</evidence>
<evidence type="ECO:0000313" key="2">
    <source>
        <dbReference type="EMBL" id="RKN04864.1"/>
    </source>
</evidence>
<keyword evidence="4" id="KW-1185">Reference proteome</keyword>